<dbReference type="EMBL" id="LZLR01000186">
    <property type="protein sequence ID" value="OBK17505.1"/>
    <property type="molecule type" value="Genomic_DNA"/>
</dbReference>
<dbReference type="RefSeq" id="WP_065037261.1">
    <property type="nucleotide sequence ID" value="NZ_LZLR01000186.1"/>
</dbReference>
<organism evidence="2 3">
    <name type="scientific">Mycobacterium asiaticum</name>
    <dbReference type="NCBI Taxonomy" id="1790"/>
    <lineage>
        <taxon>Bacteria</taxon>
        <taxon>Bacillati</taxon>
        <taxon>Actinomycetota</taxon>
        <taxon>Actinomycetes</taxon>
        <taxon>Mycobacteriales</taxon>
        <taxon>Mycobacteriaceae</taxon>
        <taxon>Mycobacterium</taxon>
    </lineage>
</organism>
<accession>A0A1A3N834</accession>
<feature type="chain" id="PRO_5008326882" description="Secreted protein" evidence="1">
    <location>
        <begin position="29"/>
        <end position="78"/>
    </location>
</feature>
<proteinExistence type="predicted"/>
<evidence type="ECO:0000313" key="3">
    <source>
        <dbReference type="Proteomes" id="UP000093819"/>
    </source>
</evidence>
<keyword evidence="1" id="KW-0732">Signal</keyword>
<evidence type="ECO:0008006" key="4">
    <source>
        <dbReference type="Google" id="ProtNLM"/>
    </source>
</evidence>
<evidence type="ECO:0000313" key="2">
    <source>
        <dbReference type="EMBL" id="OBK17505.1"/>
    </source>
</evidence>
<dbReference type="AlphaFoldDB" id="A0A1A3N834"/>
<evidence type="ECO:0000256" key="1">
    <source>
        <dbReference type="SAM" id="SignalP"/>
    </source>
</evidence>
<protein>
    <recommendedName>
        <fullName evidence="4">Secreted protein</fullName>
    </recommendedName>
</protein>
<gene>
    <name evidence="2" type="ORF">A5635_04725</name>
</gene>
<dbReference type="PROSITE" id="PS51257">
    <property type="entry name" value="PROKAR_LIPOPROTEIN"/>
    <property type="match status" value="1"/>
</dbReference>
<name>A0A1A3N834_MYCAS</name>
<reference evidence="2 3" key="1">
    <citation type="submission" date="2016-06" db="EMBL/GenBank/DDBJ databases">
        <authorList>
            <person name="Kjaerup R.B."/>
            <person name="Dalgaard T.S."/>
            <person name="Juul-Madsen H.R."/>
        </authorList>
    </citation>
    <scope>NUCLEOTIDE SEQUENCE [LARGE SCALE GENOMIC DNA]</scope>
    <source>
        <strain evidence="2 3">1245335.1</strain>
    </source>
</reference>
<comment type="caution">
    <text evidence="2">The sequence shown here is derived from an EMBL/GenBank/DDBJ whole genome shotgun (WGS) entry which is preliminary data.</text>
</comment>
<sequence length="78" mass="8429">MRIHVKAAVTAGIVALGCMTTAVGVANADEVQVEGNYVTEAACQADGPHVEITHNDAAYTHWDCRQHADGLWYLYLTN</sequence>
<dbReference type="Proteomes" id="UP000093819">
    <property type="component" value="Unassembled WGS sequence"/>
</dbReference>
<feature type="signal peptide" evidence="1">
    <location>
        <begin position="1"/>
        <end position="28"/>
    </location>
</feature>